<name>A0AAP9HEA4_LACPA</name>
<evidence type="ECO:0000256" key="1">
    <source>
        <dbReference type="SAM" id="Phobius"/>
    </source>
</evidence>
<accession>A0AAP9HEA4</accession>
<dbReference type="AlphaFoldDB" id="A0AAP9HEA4"/>
<protein>
    <submittedName>
        <fullName evidence="2">Uncharacterized protein</fullName>
    </submittedName>
</protein>
<keyword evidence="1" id="KW-1133">Transmembrane helix</keyword>
<keyword evidence="1" id="KW-0472">Membrane</keyword>
<evidence type="ECO:0000313" key="3">
    <source>
        <dbReference type="Proteomes" id="UP000423274"/>
    </source>
</evidence>
<evidence type="ECO:0000313" key="2">
    <source>
        <dbReference type="EMBL" id="QGV16646.1"/>
    </source>
</evidence>
<organism evidence="2 3">
    <name type="scientific">Lacticaseibacillus paracasei subsp. paracasei</name>
    <dbReference type="NCBI Taxonomy" id="47714"/>
    <lineage>
        <taxon>Bacteria</taxon>
        <taxon>Bacillati</taxon>
        <taxon>Bacillota</taxon>
        <taxon>Bacilli</taxon>
        <taxon>Lactobacillales</taxon>
        <taxon>Lactobacillaceae</taxon>
        <taxon>Lacticaseibacillus</taxon>
    </lineage>
</organism>
<gene>
    <name evidence="2" type="ORF">LCAKO_0061</name>
</gene>
<reference evidence="2 3" key="1">
    <citation type="submission" date="2017-08" db="EMBL/GenBank/DDBJ databases">
        <title>Genome sequence, comparative genomics and functional analysis of the highly adhesive Lactobacillus paracasei Kobulty strain.</title>
        <authorList>
            <person name="Koryszewska-Baginska A."/>
            <person name="Grynberg M."/>
            <person name="Aleksandrzak-Piekarczyk T."/>
        </authorList>
    </citation>
    <scope>NUCLEOTIDE SEQUENCE [LARGE SCALE GENOMIC DNA]</scope>
    <source>
        <strain evidence="2 3">IBB3423</strain>
    </source>
</reference>
<proteinExistence type="predicted"/>
<feature type="transmembrane region" description="Helical" evidence="1">
    <location>
        <begin position="22"/>
        <end position="40"/>
    </location>
</feature>
<keyword evidence="1" id="KW-0812">Transmembrane</keyword>
<dbReference type="Proteomes" id="UP000423274">
    <property type="component" value="Chromosome"/>
</dbReference>
<dbReference type="EMBL" id="CP022954">
    <property type="protein sequence ID" value="QGV16646.1"/>
    <property type="molecule type" value="Genomic_DNA"/>
</dbReference>
<sequence length="42" mass="4688">MFVPKKFGIGISVNPNNPTGRLFWYLVFAVMTILIIAVAFSN</sequence>